<feature type="binding site" evidence="6">
    <location>
        <begin position="209"/>
        <end position="212"/>
    </location>
    <ligand>
        <name>substrate</name>
    </ligand>
</feature>
<accession>A0A953J6B3</accession>
<dbReference type="PANTHER" id="PTHR10188:SF6">
    <property type="entry name" value="N(4)-(BETA-N-ACETYLGLUCOSAMINYL)-L-ASPARAGINASE"/>
    <property type="match status" value="1"/>
</dbReference>
<dbReference type="AlphaFoldDB" id="A0A953J6B3"/>
<gene>
    <name evidence="8" type="ORF">K8I29_09740</name>
</gene>
<dbReference type="InterPro" id="IPR029055">
    <property type="entry name" value="Ntn_hydrolases_N"/>
</dbReference>
<dbReference type="SUPFAM" id="SSF56235">
    <property type="entry name" value="N-terminal nucleophile aminohydrolases (Ntn hydrolases)"/>
    <property type="match status" value="1"/>
</dbReference>
<dbReference type="GO" id="GO:0005737">
    <property type="term" value="C:cytoplasm"/>
    <property type="evidence" value="ECO:0007669"/>
    <property type="project" value="TreeGrafter"/>
</dbReference>
<dbReference type="GO" id="GO:0008233">
    <property type="term" value="F:peptidase activity"/>
    <property type="evidence" value="ECO:0007669"/>
    <property type="project" value="UniProtKB-KW"/>
</dbReference>
<dbReference type="PANTHER" id="PTHR10188">
    <property type="entry name" value="L-ASPARAGINASE"/>
    <property type="match status" value="1"/>
</dbReference>
<reference evidence="8" key="2">
    <citation type="submission" date="2021-08" db="EMBL/GenBank/DDBJ databases">
        <authorList>
            <person name="Dalcin Martins P."/>
        </authorList>
    </citation>
    <scope>NUCLEOTIDE SEQUENCE</scope>
    <source>
        <strain evidence="8">MAG_39</strain>
    </source>
</reference>
<dbReference type="Pfam" id="PF01112">
    <property type="entry name" value="Asparaginase_2"/>
    <property type="match status" value="1"/>
</dbReference>
<protein>
    <recommendedName>
        <fullName evidence="4">Isoaspartyl peptidase</fullName>
    </recommendedName>
</protein>
<dbReference type="Proteomes" id="UP000705867">
    <property type="component" value="Unassembled WGS sequence"/>
</dbReference>
<dbReference type="FunFam" id="3.60.20.30:FF:000001">
    <property type="entry name" value="Isoaspartyl peptidase/L-asparaginase"/>
    <property type="match status" value="1"/>
</dbReference>
<evidence type="ECO:0000313" key="9">
    <source>
        <dbReference type="Proteomes" id="UP000705867"/>
    </source>
</evidence>
<organism evidence="8 9">
    <name type="scientific">Candidatus Nitrobium versatile</name>
    <dbReference type="NCBI Taxonomy" id="2884831"/>
    <lineage>
        <taxon>Bacteria</taxon>
        <taxon>Pseudomonadati</taxon>
        <taxon>Nitrospirota</taxon>
        <taxon>Nitrospiria</taxon>
        <taxon>Nitrospirales</taxon>
        <taxon>Nitrospiraceae</taxon>
        <taxon>Candidatus Nitrobium</taxon>
    </lineage>
</organism>
<evidence type="ECO:0000256" key="1">
    <source>
        <dbReference type="ARBA" id="ARBA00022670"/>
    </source>
</evidence>
<feature type="site" description="Cleavage; by autolysis" evidence="7">
    <location>
        <begin position="157"/>
        <end position="158"/>
    </location>
</feature>
<dbReference type="Gene3D" id="3.60.20.30">
    <property type="entry name" value="(Glycosyl)asparaginase"/>
    <property type="match status" value="1"/>
</dbReference>
<feature type="active site" description="Nucleophile" evidence="5">
    <location>
        <position position="158"/>
    </location>
</feature>
<dbReference type="InterPro" id="IPR000246">
    <property type="entry name" value="Peptidase_T2"/>
</dbReference>
<sequence length="291" mass="29743">MLLLVHGGAGDRAPGAKALETLSACLSSGYEVLRSGGTALDAVVAAISFLEDSGFFNAGAGGNLQMDGVRRLDASLMEGRHLNAGSVIGLEGIRNPVRAARLVMDLPHVMLTNTGAKRIAEANGLAPLPEPGQSVLQKLARARGEGTAAALYERFFSTVGAVAVDGEGTLAAGASTGGVEAMLPGRVGDSPVIGAGIYADNAAGAVSCTGKGETILRLALGKEICMNMKTVSPSHAAELSLRRIRERGGEAGIIAVNAGGQFILAHTTAYMASGYADERGIVVREAFERVE</sequence>
<keyword evidence="2" id="KW-0378">Hydrolase</keyword>
<feature type="binding site" evidence="6">
    <location>
        <begin position="186"/>
        <end position="189"/>
    </location>
    <ligand>
        <name>substrate</name>
    </ligand>
</feature>
<dbReference type="EMBL" id="JAIOIV010000076">
    <property type="protein sequence ID" value="MBZ0156473.1"/>
    <property type="molecule type" value="Genomic_DNA"/>
</dbReference>
<name>A0A953J6B3_9BACT</name>
<evidence type="ECO:0000313" key="8">
    <source>
        <dbReference type="EMBL" id="MBZ0156473.1"/>
    </source>
</evidence>
<evidence type="ECO:0000256" key="4">
    <source>
        <dbReference type="ARBA" id="ARBA00069124"/>
    </source>
</evidence>
<reference evidence="8" key="1">
    <citation type="journal article" date="2021" name="bioRxiv">
        <title>Unraveling nitrogen, sulfur and carbon metabolic pathways and microbial community transcriptional responses to substrate deprivation and toxicity stresses in a bioreactor mimicking anoxic brackish coastal sediment conditions.</title>
        <authorList>
            <person name="Martins P.D."/>
            <person name="Echeveste M.J."/>
            <person name="Arshad A."/>
            <person name="Kurth J."/>
            <person name="Ouboter H."/>
            <person name="Jetten M.S.M."/>
            <person name="Welte C.U."/>
        </authorList>
    </citation>
    <scope>NUCLEOTIDE SEQUENCE</scope>
    <source>
        <strain evidence="8">MAG_39</strain>
    </source>
</reference>
<evidence type="ECO:0000256" key="7">
    <source>
        <dbReference type="PIRSR" id="PIRSR600246-3"/>
    </source>
</evidence>
<evidence type="ECO:0000256" key="5">
    <source>
        <dbReference type="PIRSR" id="PIRSR600246-1"/>
    </source>
</evidence>
<evidence type="ECO:0000256" key="2">
    <source>
        <dbReference type="ARBA" id="ARBA00022801"/>
    </source>
</evidence>
<comment type="caution">
    <text evidence="8">The sequence shown here is derived from an EMBL/GenBank/DDBJ whole genome shotgun (WGS) entry which is preliminary data.</text>
</comment>
<dbReference type="GO" id="GO:0006508">
    <property type="term" value="P:proteolysis"/>
    <property type="evidence" value="ECO:0007669"/>
    <property type="project" value="UniProtKB-KW"/>
</dbReference>
<dbReference type="GO" id="GO:0016811">
    <property type="term" value="F:hydrolase activity, acting on carbon-nitrogen (but not peptide) bonds, in linear amides"/>
    <property type="evidence" value="ECO:0007669"/>
    <property type="project" value="UniProtKB-ARBA"/>
</dbReference>
<proteinExistence type="predicted"/>
<evidence type="ECO:0000256" key="3">
    <source>
        <dbReference type="ARBA" id="ARBA00022813"/>
    </source>
</evidence>
<keyword evidence="1" id="KW-0645">Protease</keyword>
<keyword evidence="3" id="KW-0068">Autocatalytic cleavage</keyword>
<evidence type="ECO:0000256" key="6">
    <source>
        <dbReference type="PIRSR" id="PIRSR600246-2"/>
    </source>
</evidence>